<accession>A0A914HDF5</accession>
<feature type="transmembrane region" description="Helical" evidence="1">
    <location>
        <begin position="120"/>
        <end position="143"/>
    </location>
</feature>
<dbReference type="AlphaFoldDB" id="A0A914HDF5"/>
<dbReference type="Proteomes" id="UP000887572">
    <property type="component" value="Unplaced"/>
</dbReference>
<evidence type="ECO:0000256" key="1">
    <source>
        <dbReference type="SAM" id="Phobius"/>
    </source>
</evidence>
<evidence type="ECO:0000313" key="3">
    <source>
        <dbReference type="WBParaSite" id="Gr19_v10_g16485.t1"/>
    </source>
</evidence>
<sequence>MSTAANQQAYASATNKKAAILHNIIVRMENIRDQVAPYLPKFLAHYLQALSSDDIAILPITDHCRRNLPSFVLKRQTLLSIAAIAGIEGVKSEPERALTTKDLPFAEYQLTAAYNWQQPVFTPTVIGCLVVVLILVAFAFMICREVRAARKENDEGIRAIRLQMDEMGARIDARLAETRARRQQSVNNALDAHEQRLTQILRDFAGQFGVQIDGQDAN</sequence>
<keyword evidence="1" id="KW-1133">Transmembrane helix</keyword>
<evidence type="ECO:0000313" key="2">
    <source>
        <dbReference type="Proteomes" id="UP000887572"/>
    </source>
</evidence>
<name>A0A914HDF5_GLORO</name>
<keyword evidence="1" id="KW-0812">Transmembrane</keyword>
<keyword evidence="1" id="KW-0472">Membrane</keyword>
<organism evidence="2 3">
    <name type="scientific">Globodera rostochiensis</name>
    <name type="common">Golden nematode worm</name>
    <name type="synonym">Heterodera rostochiensis</name>
    <dbReference type="NCBI Taxonomy" id="31243"/>
    <lineage>
        <taxon>Eukaryota</taxon>
        <taxon>Metazoa</taxon>
        <taxon>Ecdysozoa</taxon>
        <taxon>Nematoda</taxon>
        <taxon>Chromadorea</taxon>
        <taxon>Rhabditida</taxon>
        <taxon>Tylenchina</taxon>
        <taxon>Tylenchomorpha</taxon>
        <taxon>Tylenchoidea</taxon>
        <taxon>Heteroderidae</taxon>
        <taxon>Heteroderinae</taxon>
        <taxon>Globodera</taxon>
    </lineage>
</organism>
<keyword evidence="2" id="KW-1185">Reference proteome</keyword>
<protein>
    <submittedName>
        <fullName evidence="3">Uncharacterized protein</fullName>
    </submittedName>
</protein>
<proteinExistence type="predicted"/>
<reference evidence="3" key="1">
    <citation type="submission" date="2022-11" db="UniProtKB">
        <authorList>
            <consortium name="WormBaseParasite"/>
        </authorList>
    </citation>
    <scope>IDENTIFICATION</scope>
</reference>
<dbReference type="WBParaSite" id="Gr19_v10_g16485.t1">
    <property type="protein sequence ID" value="Gr19_v10_g16485.t1"/>
    <property type="gene ID" value="Gr19_v10_g16485"/>
</dbReference>